<dbReference type="GO" id="GO:0003677">
    <property type="term" value="F:DNA binding"/>
    <property type="evidence" value="ECO:0007669"/>
    <property type="project" value="UniProtKB-UniRule"/>
</dbReference>
<dbReference type="EMBL" id="AZFQ01000011">
    <property type="protein sequence ID" value="KRM00297.1"/>
    <property type="molecule type" value="Genomic_DNA"/>
</dbReference>
<accession>A0A0R1VAK4</accession>
<evidence type="ECO:0000313" key="5">
    <source>
        <dbReference type="Proteomes" id="UP000051166"/>
    </source>
</evidence>
<feature type="domain" description="HTH tetR-type" evidence="3">
    <location>
        <begin position="9"/>
        <end position="69"/>
    </location>
</feature>
<dbReference type="PROSITE" id="PS50977">
    <property type="entry name" value="HTH_TETR_2"/>
    <property type="match status" value="1"/>
</dbReference>
<dbReference type="Gene3D" id="1.10.10.60">
    <property type="entry name" value="Homeodomain-like"/>
    <property type="match status" value="1"/>
</dbReference>
<organism evidence="4 5">
    <name type="scientific">Liquorilactobacillus satsumensis DSM 16230 = JCM 12392</name>
    <dbReference type="NCBI Taxonomy" id="1423801"/>
    <lineage>
        <taxon>Bacteria</taxon>
        <taxon>Bacillati</taxon>
        <taxon>Bacillota</taxon>
        <taxon>Bacilli</taxon>
        <taxon>Lactobacillales</taxon>
        <taxon>Lactobacillaceae</taxon>
        <taxon>Liquorilactobacillus</taxon>
    </lineage>
</organism>
<dbReference type="Proteomes" id="UP000051166">
    <property type="component" value="Unassembled WGS sequence"/>
</dbReference>
<dbReference type="RefSeq" id="WP_054757849.1">
    <property type="nucleotide sequence ID" value="NZ_AZFQ01000011.1"/>
</dbReference>
<gene>
    <name evidence="4" type="ORF">FD50_GL001556</name>
</gene>
<evidence type="ECO:0000313" key="4">
    <source>
        <dbReference type="EMBL" id="KRM00297.1"/>
    </source>
</evidence>
<feature type="DNA-binding region" description="H-T-H motif" evidence="2">
    <location>
        <begin position="32"/>
        <end position="51"/>
    </location>
</feature>
<dbReference type="Pfam" id="PF00440">
    <property type="entry name" value="TetR_N"/>
    <property type="match status" value="1"/>
</dbReference>
<protein>
    <submittedName>
        <fullName evidence="4">Regulatory protein TetR</fullName>
    </submittedName>
</protein>
<evidence type="ECO:0000259" key="3">
    <source>
        <dbReference type="PROSITE" id="PS50977"/>
    </source>
</evidence>
<evidence type="ECO:0000256" key="2">
    <source>
        <dbReference type="PROSITE-ProRule" id="PRU00335"/>
    </source>
</evidence>
<evidence type="ECO:0000256" key="1">
    <source>
        <dbReference type="ARBA" id="ARBA00023125"/>
    </source>
</evidence>
<dbReference type="OrthoDB" id="9796019at2"/>
<dbReference type="InterPro" id="IPR001647">
    <property type="entry name" value="HTH_TetR"/>
</dbReference>
<dbReference type="InterPro" id="IPR009057">
    <property type="entry name" value="Homeodomain-like_sf"/>
</dbReference>
<dbReference type="Gene3D" id="1.10.357.10">
    <property type="entry name" value="Tetracycline Repressor, domain 2"/>
    <property type="match status" value="1"/>
</dbReference>
<keyword evidence="5" id="KW-1185">Reference proteome</keyword>
<dbReference type="PATRIC" id="fig|1423801.4.peg.1593"/>
<dbReference type="STRING" id="1423801.FD50_GL001556"/>
<proteinExistence type="predicted"/>
<dbReference type="InterPro" id="IPR036271">
    <property type="entry name" value="Tet_transcr_reg_TetR-rel_C_sf"/>
</dbReference>
<dbReference type="GeneID" id="98307066"/>
<keyword evidence="1 2" id="KW-0238">DNA-binding</keyword>
<dbReference type="AlphaFoldDB" id="A0A0R1VAK4"/>
<name>A0A0R1VAK4_9LACO</name>
<dbReference type="SUPFAM" id="SSF48498">
    <property type="entry name" value="Tetracyclin repressor-like, C-terminal domain"/>
    <property type="match status" value="1"/>
</dbReference>
<dbReference type="SUPFAM" id="SSF46689">
    <property type="entry name" value="Homeodomain-like"/>
    <property type="match status" value="1"/>
</dbReference>
<sequence length="198" mass="22332">MTQKRRRGEELEQAIYQAALELLKTKGVANLSFSEVAALAQTSKSVIYRRWDSPFSLAISAIQAKIIAENSGRTDELILTGKSLRADLLQLLQRFIVSMQTFKDSNIVELLGAANQKQNSTVKKLINEGNAIDVKAIDHVLERAKKRGEVTTVAFPVEVKLLPFNWLRYHLFINEHFTARQLTILIDNILLPVYQAVV</sequence>
<reference evidence="4 5" key="1">
    <citation type="journal article" date="2015" name="Genome Announc.">
        <title>Expanding the biotechnology potential of lactobacilli through comparative genomics of 213 strains and associated genera.</title>
        <authorList>
            <person name="Sun Z."/>
            <person name="Harris H.M."/>
            <person name="McCann A."/>
            <person name="Guo C."/>
            <person name="Argimon S."/>
            <person name="Zhang W."/>
            <person name="Yang X."/>
            <person name="Jeffery I.B."/>
            <person name="Cooney J.C."/>
            <person name="Kagawa T.F."/>
            <person name="Liu W."/>
            <person name="Song Y."/>
            <person name="Salvetti E."/>
            <person name="Wrobel A."/>
            <person name="Rasinkangas P."/>
            <person name="Parkhill J."/>
            <person name="Rea M.C."/>
            <person name="O'Sullivan O."/>
            <person name="Ritari J."/>
            <person name="Douillard F.P."/>
            <person name="Paul Ross R."/>
            <person name="Yang R."/>
            <person name="Briner A.E."/>
            <person name="Felis G.E."/>
            <person name="de Vos W.M."/>
            <person name="Barrangou R."/>
            <person name="Klaenhammer T.R."/>
            <person name="Caufield P.W."/>
            <person name="Cui Y."/>
            <person name="Zhang H."/>
            <person name="O'Toole P.W."/>
        </authorList>
    </citation>
    <scope>NUCLEOTIDE SEQUENCE [LARGE SCALE GENOMIC DNA]</scope>
    <source>
        <strain evidence="4 5">DSM 16230</strain>
    </source>
</reference>
<comment type="caution">
    <text evidence="4">The sequence shown here is derived from an EMBL/GenBank/DDBJ whole genome shotgun (WGS) entry which is preliminary data.</text>
</comment>